<reference evidence="3 4" key="1">
    <citation type="submission" date="2020-09" db="EMBL/GenBank/DDBJ databases">
        <title>De no assembly of potato wild relative species, Solanum commersonii.</title>
        <authorList>
            <person name="Cho K."/>
        </authorList>
    </citation>
    <scope>NUCLEOTIDE SEQUENCE [LARGE SCALE GENOMIC DNA]</scope>
    <source>
        <strain evidence="3">LZ3.2</strain>
        <tissue evidence="3">Leaf</tissue>
    </source>
</reference>
<dbReference type="InterPro" id="IPR015915">
    <property type="entry name" value="Kelch-typ_b-propeller"/>
</dbReference>
<name>A0A9J6A748_SOLCO</name>
<dbReference type="OrthoDB" id="191037at2759"/>
<dbReference type="InterPro" id="IPR052439">
    <property type="entry name" value="F-box/Kelch-repeat"/>
</dbReference>
<organism evidence="3 4">
    <name type="scientific">Solanum commersonii</name>
    <name type="common">Commerson's wild potato</name>
    <name type="synonym">Commerson's nightshade</name>
    <dbReference type="NCBI Taxonomy" id="4109"/>
    <lineage>
        <taxon>Eukaryota</taxon>
        <taxon>Viridiplantae</taxon>
        <taxon>Streptophyta</taxon>
        <taxon>Embryophyta</taxon>
        <taxon>Tracheophyta</taxon>
        <taxon>Spermatophyta</taxon>
        <taxon>Magnoliopsida</taxon>
        <taxon>eudicotyledons</taxon>
        <taxon>Gunneridae</taxon>
        <taxon>Pentapetalae</taxon>
        <taxon>asterids</taxon>
        <taxon>lamiids</taxon>
        <taxon>Solanales</taxon>
        <taxon>Solanaceae</taxon>
        <taxon>Solanoideae</taxon>
        <taxon>Solaneae</taxon>
        <taxon>Solanum</taxon>
    </lineage>
</organism>
<dbReference type="InterPro" id="IPR006652">
    <property type="entry name" value="Kelch_1"/>
</dbReference>
<dbReference type="Pfam" id="PF01344">
    <property type="entry name" value="Kelch_1"/>
    <property type="match status" value="1"/>
</dbReference>
<evidence type="ECO:0000256" key="1">
    <source>
        <dbReference type="ARBA" id="ARBA00022441"/>
    </source>
</evidence>
<dbReference type="Proteomes" id="UP000824120">
    <property type="component" value="Chromosome 2"/>
</dbReference>
<evidence type="ECO:0008006" key="5">
    <source>
        <dbReference type="Google" id="ProtNLM"/>
    </source>
</evidence>
<comment type="caution">
    <text evidence="3">The sequence shown here is derived from an EMBL/GenBank/DDBJ whole genome shotgun (WGS) entry which is preliminary data.</text>
</comment>
<evidence type="ECO:0000256" key="2">
    <source>
        <dbReference type="ARBA" id="ARBA00022737"/>
    </source>
</evidence>
<evidence type="ECO:0000313" key="4">
    <source>
        <dbReference type="Proteomes" id="UP000824120"/>
    </source>
</evidence>
<evidence type="ECO:0000313" key="3">
    <source>
        <dbReference type="EMBL" id="KAG5620413.1"/>
    </source>
</evidence>
<proteinExistence type="predicted"/>
<keyword evidence="2" id="KW-0677">Repeat</keyword>
<dbReference type="SUPFAM" id="SSF117281">
    <property type="entry name" value="Kelch motif"/>
    <property type="match status" value="1"/>
</dbReference>
<keyword evidence="4" id="KW-1185">Reference proteome</keyword>
<accession>A0A9J6A748</accession>
<keyword evidence="1" id="KW-0880">Kelch repeat</keyword>
<dbReference type="PANTHER" id="PTHR46122">
    <property type="entry name" value="GALACTOSE OXIDASE/KELCH REPEAT PROTEIN-RELATED"/>
    <property type="match status" value="1"/>
</dbReference>
<dbReference type="GO" id="GO:0005634">
    <property type="term" value="C:nucleus"/>
    <property type="evidence" value="ECO:0007669"/>
    <property type="project" value="UniProtKB-ARBA"/>
</dbReference>
<dbReference type="EMBL" id="JACXVP010000002">
    <property type="protein sequence ID" value="KAG5620413.1"/>
    <property type="molecule type" value="Genomic_DNA"/>
</dbReference>
<dbReference type="AlphaFoldDB" id="A0A9J6A748"/>
<dbReference type="PANTHER" id="PTHR46122:SF2">
    <property type="entry name" value="F-BOX_KELCH-REPEAT PROTEIN SKIP11"/>
    <property type="match status" value="1"/>
</dbReference>
<gene>
    <name evidence="3" type="ORF">H5410_005631</name>
</gene>
<dbReference type="Gene3D" id="2.120.10.80">
    <property type="entry name" value="Kelch-type beta propeller"/>
    <property type="match status" value="1"/>
</dbReference>
<sequence length="85" mass="9691">MSLYIHCYSSLTNMWSYGMQMNAHRCLFVFSILGEISVLSMNKPRKKCFGVFMDGMFYVIGGIGGAKSKWLTCVEEYDPKTSQLL</sequence>
<protein>
    <recommendedName>
        <fullName evidence="5">F-box/kelch-repeat protein</fullName>
    </recommendedName>
</protein>